<evidence type="ECO:0000256" key="9">
    <source>
        <dbReference type="SAM" id="Phobius"/>
    </source>
</evidence>
<keyword evidence="4 9" id="KW-0812">Transmembrane</keyword>
<evidence type="ECO:0000313" key="11">
    <source>
        <dbReference type="EMBL" id="CAD8674440.1"/>
    </source>
</evidence>
<feature type="transmembrane region" description="Helical" evidence="9">
    <location>
        <begin position="603"/>
        <end position="625"/>
    </location>
</feature>
<keyword evidence="6 9" id="KW-1133">Transmembrane helix</keyword>
<dbReference type="EMBL" id="HBFB01011203">
    <property type="protein sequence ID" value="CAD8674440.1"/>
    <property type="molecule type" value="Transcribed_RNA"/>
</dbReference>
<dbReference type="InterPro" id="IPR013057">
    <property type="entry name" value="AA_transpt_TM"/>
</dbReference>
<evidence type="ECO:0000256" key="3">
    <source>
        <dbReference type="ARBA" id="ARBA00022448"/>
    </source>
</evidence>
<feature type="compositionally biased region" description="Low complexity" evidence="8">
    <location>
        <begin position="1269"/>
        <end position="1291"/>
    </location>
</feature>
<feature type="transmembrane region" description="Helical" evidence="9">
    <location>
        <begin position="99"/>
        <end position="124"/>
    </location>
</feature>
<keyword evidence="3" id="KW-0813">Transport</keyword>
<feature type="compositionally biased region" description="Low complexity" evidence="8">
    <location>
        <begin position="352"/>
        <end position="363"/>
    </location>
</feature>
<evidence type="ECO:0000256" key="2">
    <source>
        <dbReference type="ARBA" id="ARBA00008066"/>
    </source>
</evidence>
<accession>A0A7S0RDG9</accession>
<evidence type="ECO:0000256" key="4">
    <source>
        <dbReference type="ARBA" id="ARBA00022692"/>
    </source>
</evidence>
<proteinExistence type="inferred from homology"/>
<dbReference type="GO" id="GO:0015179">
    <property type="term" value="F:L-amino acid transmembrane transporter activity"/>
    <property type="evidence" value="ECO:0007669"/>
    <property type="project" value="TreeGrafter"/>
</dbReference>
<feature type="region of interest" description="Disordered" evidence="8">
    <location>
        <begin position="320"/>
        <end position="367"/>
    </location>
</feature>
<feature type="transmembrane region" description="Helical" evidence="9">
    <location>
        <begin position="45"/>
        <end position="68"/>
    </location>
</feature>
<feature type="region of interest" description="Disordered" evidence="8">
    <location>
        <begin position="379"/>
        <end position="427"/>
    </location>
</feature>
<feature type="transmembrane region" description="Helical" evidence="9">
    <location>
        <begin position="195"/>
        <end position="216"/>
    </location>
</feature>
<sequence>MVNHLNHLGPHSGSVGTVQSTANLVNCILGAGLVALPFCYLSCGLVLATVLMVVCGLACRFSYALLLYCRTLSNKKSFEDMADEAVGPWGRQAVRWSEAALNLGTCVAYLNILADVMSSVAGTLIPPGAEPSRAEYMAGVTVLAALPAALIVRDPQTISALSTAAVAFLFVFAVVMMVLALTAGDDLGSLLMWRWDGLLMSFPVMAYGYTAHSDYLGIYTDMRNPTTTRMLQVTDSALGIASALYAVVGVSGYVQWQQRTAGDLLRNLGGAGQAGSVRGAYERALKACYGLSILGCIPMMITPFYALLLPPPELPHHAGGVGAAGGASGKLASEHGGKAHKVGGRLHAVPEGGSSSLSSSSSGREGELIDEVNPLLQLQHRSSTSPSRASTGAASVQPVQHLSRRVATMRSHQGGHHAATPFASAAGSDYKPVSGYDEDSVGLGAGGTTTSSSSPNGTLRGGGHAAEAHAHTHPSATGSSGTLSGGGAGKQGASVALVSSGRQQSDMSAYYLYMLVQPSFMQHAYTVVVVLGVSLLCTTWVPNVEFMMGLTGSTASVVLAYLMPALTLLQLMKKAPELDHHAPASLMLPAHVRKSWAWRKRGAIGLLVFGVVTGVVCTQAVLVAVQEEAEVVVLAQKLASQEVVAAETQAAKAKAQEAAATVAAVEAAAQKLGQTQTSANSTLNRLQQAAVTLQAVANASAAGAAGAKPGGAGSGWGIGSWVEDKKAAAAETKALKGVEAQLKIVRDQVRASMAEVGEVLGALDAALEQLAADEAARQSAAAAGGSAGGGKAGSVAQRTSQLAAELTKYDKKWGFGGSGSTDSKAKEGAAANATAAERPLAQVRSQVSATLAALNQTLGVLEQVSGAVTAARKANKKDAEVRADAAAAMQAALNATATSQLALGVTQQVLKASASQEADELVAALTKVTAELQRARAASGGAVIKQVVTSGGGGDEASGASGAGKGGSGTGSAGSGTATTDQSMSDTPHAPPGRAPPPPPKSSTGAASGTDVVASGTAALSAEKIKEIQEAVTKLDAVTKSGSTSAAATATGAASSTSSSTGAASGAAGGAAASTAGSVDVGSATKGATAGHSSAGSATGSAPGSRARPPKPSRSGSSPSAAATTGHRGKSGTATGAGDAAGAAGGDTASPPPSHVSEVLAGAVQVAEGAHAEVVQEIAGTIQQSAQESDKVAERVESIAEGLIEEGIEVSKAEAGAAAAAAAAGKAAAQEPAVVGPIVKVLTDGQLVQLDAVPPTSPGSEADAGGGLSDTAAATDTSGAAGKATGAGHDAAVSDRAKGTQKGDAREQGGVHADDSQHQDEGDTWEEVEGDGDGDEGAAAHTKDEKELRKRRKLVNSRKLIVR</sequence>
<organism evidence="11">
    <name type="scientific">Chlamydomonas leiostraca</name>
    <dbReference type="NCBI Taxonomy" id="1034604"/>
    <lineage>
        <taxon>Eukaryota</taxon>
        <taxon>Viridiplantae</taxon>
        <taxon>Chlorophyta</taxon>
        <taxon>core chlorophytes</taxon>
        <taxon>Chlorophyceae</taxon>
        <taxon>CS clade</taxon>
        <taxon>Chlamydomonadales</taxon>
        <taxon>Chlamydomonadaceae</taxon>
        <taxon>Chlamydomonas</taxon>
    </lineage>
</organism>
<dbReference type="PANTHER" id="PTHR22950">
    <property type="entry name" value="AMINO ACID TRANSPORTER"/>
    <property type="match status" value="1"/>
</dbReference>
<dbReference type="PANTHER" id="PTHR22950:SF458">
    <property type="entry name" value="SODIUM-COUPLED NEUTRAL AMINO ACID TRANSPORTER 11-RELATED"/>
    <property type="match status" value="1"/>
</dbReference>
<feature type="compositionally biased region" description="Polar residues" evidence="8">
    <location>
        <begin position="379"/>
        <end position="400"/>
    </location>
</feature>
<feature type="compositionally biased region" description="Low complexity" evidence="8">
    <location>
        <begin position="1046"/>
        <end position="1123"/>
    </location>
</feature>
<feature type="compositionally biased region" description="Basic and acidic residues" evidence="8">
    <location>
        <begin position="1292"/>
        <end position="1321"/>
    </location>
</feature>
<feature type="transmembrane region" description="Helical" evidence="9">
    <location>
        <begin position="164"/>
        <end position="183"/>
    </location>
</feature>
<comment type="subcellular location">
    <subcellularLocation>
        <location evidence="1">Membrane</location>
        <topology evidence="1">Multi-pass membrane protein</topology>
    </subcellularLocation>
</comment>
<gene>
    <name evidence="11" type="ORF">CLEI1391_LOCUS6350</name>
</gene>
<feature type="compositionally biased region" description="Low complexity" evidence="8">
    <location>
        <begin position="1132"/>
        <end position="1149"/>
    </location>
</feature>
<comment type="similarity">
    <text evidence="2">Belongs to the amino acid/polyamine transporter 2 family.</text>
</comment>
<feature type="transmembrane region" description="Helical" evidence="9">
    <location>
        <begin position="524"/>
        <end position="541"/>
    </location>
</feature>
<feature type="domain" description="Amino acid transporter transmembrane" evidence="10">
    <location>
        <begin position="16"/>
        <end position="308"/>
    </location>
</feature>
<keyword evidence="7 9" id="KW-0472">Membrane</keyword>
<evidence type="ECO:0000256" key="5">
    <source>
        <dbReference type="ARBA" id="ARBA00022970"/>
    </source>
</evidence>
<feature type="region of interest" description="Disordered" evidence="8">
    <location>
        <begin position="1046"/>
        <end position="1155"/>
    </location>
</feature>
<evidence type="ECO:0000256" key="6">
    <source>
        <dbReference type="ARBA" id="ARBA00022989"/>
    </source>
</evidence>
<feature type="transmembrane region" description="Helical" evidence="9">
    <location>
        <begin position="289"/>
        <end position="308"/>
    </location>
</feature>
<name>A0A7S0RDG9_9CHLO</name>
<evidence type="ECO:0000256" key="1">
    <source>
        <dbReference type="ARBA" id="ARBA00004141"/>
    </source>
</evidence>
<reference evidence="11" key="1">
    <citation type="submission" date="2021-01" db="EMBL/GenBank/DDBJ databases">
        <authorList>
            <person name="Corre E."/>
            <person name="Pelletier E."/>
            <person name="Niang G."/>
            <person name="Scheremetjew M."/>
            <person name="Finn R."/>
            <person name="Kale V."/>
            <person name="Holt S."/>
            <person name="Cochrane G."/>
            <person name="Meng A."/>
            <person name="Brown T."/>
            <person name="Cohen L."/>
        </authorList>
    </citation>
    <scope>NUCLEOTIDE SEQUENCE</scope>
    <source>
        <strain evidence="11">SAG 11-49</strain>
    </source>
</reference>
<feature type="compositionally biased region" description="Low complexity" evidence="8">
    <location>
        <begin position="448"/>
        <end position="458"/>
    </location>
</feature>
<feature type="compositionally biased region" description="Gly residues" evidence="8">
    <location>
        <begin position="951"/>
        <end position="974"/>
    </location>
</feature>
<feature type="compositionally biased region" description="Pro residues" evidence="8">
    <location>
        <begin position="989"/>
        <end position="1001"/>
    </location>
</feature>
<feature type="region of interest" description="Disordered" evidence="8">
    <location>
        <begin position="951"/>
        <end position="1011"/>
    </location>
</feature>
<evidence type="ECO:0000256" key="8">
    <source>
        <dbReference type="SAM" id="MobiDB-lite"/>
    </source>
</evidence>
<feature type="transmembrane region" description="Helical" evidence="9">
    <location>
        <begin position="136"/>
        <end position="152"/>
    </location>
</feature>
<feature type="compositionally biased region" description="Low complexity" evidence="8">
    <location>
        <begin position="473"/>
        <end position="482"/>
    </location>
</feature>
<feature type="region of interest" description="Disordered" evidence="8">
    <location>
        <begin position="1251"/>
        <end position="1350"/>
    </location>
</feature>
<feature type="compositionally biased region" description="Acidic residues" evidence="8">
    <location>
        <begin position="1322"/>
        <end position="1336"/>
    </location>
</feature>
<keyword evidence="5" id="KW-0029">Amino-acid transport</keyword>
<dbReference type="Pfam" id="PF01490">
    <property type="entry name" value="Aa_trans"/>
    <property type="match status" value="1"/>
</dbReference>
<protein>
    <recommendedName>
        <fullName evidence="10">Amino acid transporter transmembrane domain-containing protein</fullName>
    </recommendedName>
</protein>
<evidence type="ECO:0000259" key="10">
    <source>
        <dbReference type="Pfam" id="PF01490"/>
    </source>
</evidence>
<evidence type="ECO:0000256" key="7">
    <source>
        <dbReference type="ARBA" id="ARBA00023136"/>
    </source>
</evidence>
<dbReference type="GO" id="GO:0016020">
    <property type="term" value="C:membrane"/>
    <property type="evidence" value="ECO:0007669"/>
    <property type="project" value="UniProtKB-SubCell"/>
</dbReference>
<feature type="region of interest" description="Disordered" evidence="8">
    <location>
        <begin position="441"/>
        <end position="487"/>
    </location>
</feature>